<dbReference type="KEGG" id="doe:DENOEST_2715"/>
<dbReference type="EMBL" id="LR778301">
    <property type="protein sequence ID" value="CAB1369880.1"/>
    <property type="molecule type" value="Genomic_DNA"/>
</dbReference>
<dbReference type="AlphaFoldDB" id="A0A6S6Y3N3"/>
<dbReference type="Proteomes" id="UP000515733">
    <property type="component" value="Chromosome"/>
</dbReference>
<organism evidence="1 2">
    <name type="scientific">Denitratisoma oestradiolicum</name>
    <dbReference type="NCBI Taxonomy" id="311182"/>
    <lineage>
        <taxon>Bacteria</taxon>
        <taxon>Pseudomonadati</taxon>
        <taxon>Pseudomonadota</taxon>
        <taxon>Betaproteobacteria</taxon>
        <taxon>Nitrosomonadales</taxon>
        <taxon>Sterolibacteriaceae</taxon>
        <taxon>Denitratisoma</taxon>
    </lineage>
</organism>
<proteinExistence type="predicted"/>
<dbReference type="RefSeq" id="WP_145772269.1">
    <property type="nucleotide sequence ID" value="NZ_LR778301.1"/>
</dbReference>
<dbReference type="InterPro" id="IPR032809">
    <property type="entry name" value="Put_HupE_UreJ"/>
</dbReference>
<sequence length="330" mass="35820">MIRLLFWIALLVFVVTEVSAHEVRPALLDIRRTESSVCNIRWKQPTAGEMAVRLVPRLSGGWIDSAPASDLLGTGQRTMEWRRDDCSLTALTEQIVTIDGLDATITDVFVRVDFDDGRLLQQVLHPGDPPLRLSAPVAPSHQIKAYFLLGVSHILEGSDHLAFVLGLVILVGFRKRLLVVITGFTLAHSITLGATVLGLLHPWPALIEALVALSILIVAAEARRSDRGGQSLTIRWPELAALGFGLLHGFAFAGALTEIGLPKVEMLEALLLFNLGVEAGQILFVGAVLAVTLAIRLLRPAPQWASTLPPYAIGLFAGFLFIERTLALFA</sequence>
<gene>
    <name evidence="1" type="ORF">DENOEST_2715</name>
</gene>
<dbReference type="Pfam" id="PF13795">
    <property type="entry name" value="HupE_UreJ_2"/>
    <property type="match status" value="1"/>
</dbReference>
<protein>
    <recommendedName>
        <fullName evidence="3">HupE / UreJ protein</fullName>
    </recommendedName>
</protein>
<evidence type="ECO:0008006" key="3">
    <source>
        <dbReference type="Google" id="ProtNLM"/>
    </source>
</evidence>
<evidence type="ECO:0000313" key="1">
    <source>
        <dbReference type="EMBL" id="CAB1369880.1"/>
    </source>
</evidence>
<name>A0A6S6Y3N3_9PROT</name>
<dbReference type="OrthoDB" id="9808870at2"/>
<accession>A0A6S6Y3N3</accession>
<reference evidence="1 2" key="1">
    <citation type="submission" date="2020-03" db="EMBL/GenBank/DDBJ databases">
        <authorList>
            <consortium name="Genoscope - CEA"/>
            <person name="William W."/>
        </authorList>
    </citation>
    <scope>NUCLEOTIDE SEQUENCE [LARGE SCALE GENOMIC DNA]</scope>
    <source>
        <strain evidence="2">DSM 16959</strain>
    </source>
</reference>
<keyword evidence="2" id="KW-1185">Reference proteome</keyword>
<evidence type="ECO:0000313" key="2">
    <source>
        <dbReference type="Proteomes" id="UP000515733"/>
    </source>
</evidence>